<dbReference type="PANTHER" id="PTHR15729">
    <property type="entry name" value="CDC42 GTPASE-ACTIVATING PROTEIN"/>
    <property type="match status" value="1"/>
</dbReference>
<dbReference type="GO" id="GO:0005096">
    <property type="term" value="F:GTPase activator activity"/>
    <property type="evidence" value="ECO:0007669"/>
    <property type="project" value="UniProtKB-KW"/>
</dbReference>
<dbReference type="GO" id="GO:0007264">
    <property type="term" value="P:small GTPase-mediated signal transduction"/>
    <property type="evidence" value="ECO:0007669"/>
    <property type="project" value="TreeGrafter"/>
</dbReference>
<dbReference type="Pfam" id="PF00620">
    <property type="entry name" value="RhoGAP"/>
    <property type="match status" value="1"/>
</dbReference>
<organism evidence="3 4">
    <name type="scientific">Naja naja</name>
    <name type="common">Indian cobra</name>
    <dbReference type="NCBI Taxonomy" id="35670"/>
    <lineage>
        <taxon>Eukaryota</taxon>
        <taxon>Metazoa</taxon>
        <taxon>Chordata</taxon>
        <taxon>Craniata</taxon>
        <taxon>Vertebrata</taxon>
        <taxon>Euteleostomi</taxon>
        <taxon>Lepidosauria</taxon>
        <taxon>Squamata</taxon>
        <taxon>Bifurcata</taxon>
        <taxon>Unidentata</taxon>
        <taxon>Episquamata</taxon>
        <taxon>Toxicofera</taxon>
        <taxon>Serpentes</taxon>
        <taxon>Colubroidea</taxon>
        <taxon>Elapidae</taxon>
        <taxon>Elapinae</taxon>
        <taxon>Naja</taxon>
    </lineage>
</organism>
<evidence type="ECO:0000313" key="4">
    <source>
        <dbReference type="Proteomes" id="UP000694559"/>
    </source>
</evidence>
<dbReference type="Gene3D" id="1.10.555.10">
    <property type="entry name" value="Rho GTPase activation protein"/>
    <property type="match status" value="1"/>
</dbReference>
<dbReference type="PANTHER" id="PTHR15729:SF12">
    <property type="entry name" value="RHO GTPASE-ACTIVATING PROTEIN 30"/>
    <property type="match status" value="1"/>
</dbReference>
<sequence>MKARQKVKRKGPAKDRVFGCDLVEHLQSSGHDIPQVLKSCTEFVEQHGIKDGIYRISGISSNIQKLR</sequence>
<keyword evidence="1" id="KW-0343">GTPase activation</keyword>
<dbReference type="OrthoDB" id="9018339at2759"/>
<name>A0A8C6VJL5_NAJNA</name>
<dbReference type="Proteomes" id="UP000694559">
    <property type="component" value="Unplaced"/>
</dbReference>
<evidence type="ECO:0000313" key="3">
    <source>
        <dbReference type="Ensembl" id="ENSNNAP00000006743.1"/>
    </source>
</evidence>
<dbReference type="AlphaFoldDB" id="A0A8C6VJL5"/>
<evidence type="ECO:0000259" key="2">
    <source>
        <dbReference type="PROSITE" id="PS50238"/>
    </source>
</evidence>
<dbReference type="InterPro" id="IPR000198">
    <property type="entry name" value="RhoGAP_dom"/>
</dbReference>
<dbReference type="InterPro" id="IPR051576">
    <property type="entry name" value="PX-Rho_GAP"/>
</dbReference>
<protein>
    <recommendedName>
        <fullName evidence="2">Rho-GAP domain-containing protein</fullName>
    </recommendedName>
</protein>
<evidence type="ECO:0000256" key="1">
    <source>
        <dbReference type="ARBA" id="ARBA00022468"/>
    </source>
</evidence>
<dbReference type="InterPro" id="IPR008936">
    <property type="entry name" value="Rho_GTPase_activation_prot"/>
</dbReference>
<dbReference type="PROSITE" id="PS50238">
    <property type="entry name" value="RHOGAP"/>
    <property type="match status" value="1"/>
</dbReference>
<accession>A0A8C6VJL5</accession>
<reference evidence="3" key="1">
    <citation type="submission" date="2025-08" db="UniProtKB">
        <authorList>
            <consortium name="Ensembl"/>
        </authorList>
    </citation>
    <scope>IDENTIFICATION</scope>
</reference>
<feature type="domain" description="Rho-GAP" evidence="2">
    <location>
        <begin position="20"/>
        <end position="67"/>
    </location>
</feature>
<dbReference type="GeneTree" id="ENSGT00940000159458"/>
<dbReference type="Ensembl" id="ENSNNAT00000007069.1">
    <property type="protein sequence ID" value="ENSNNAP00000006743.1"/>
    <property type="gene ID" value="ENSNNAG00000004581.1"/>
</dbReference>
<dbReference type="OMA" id="QCISEAW"/>
<keyword evidence="4" id="KW-1185">Reference proteome</keyword>
<reference evidence="3" key="2">
    <citation type="submission" date="2025-09" db="UniProtKB">
        <authorList>
            <consortium name="Ensembl"/>
        </authorList>
    </citation>
    <scope>IDENTIFICATION</scope>
</reference>
<dbReference type="SUPFAM" id="SSF48350">
    <property type="entry name" value="GTPase activation domain, GAP"/>
    <property type="match status" value="1"/>
</dbReference>
<proteinExistence type="predicted"/>